<evidence type="ECO:0000256" key="1">
    <source>
        <dbReference type="ARBA" id="ARBA00004127"/>
    </source>
</evidence>
<feature type="transmembrane region" description="Helical" evidence="13">
    <location>
        <begin position="917"/>
        <end position="937"/>
    </location>
</feature>
<dbReference type="InterPro" id="IPR023298">
    <property type="entry name" value="ATPase_P-typ_TM_dom_sf"/>
</dbReference>
<dbReference type="Gene3D" id="2.70.150.10">
    <property type="entry name" value="Calcium-transporting ATPase, cytoplasmic transduction domain A"/>
    <property type="match status" value="1"/>
</dbReference>
<protein>
    <submittedName>
        <fullName evidence="15">HAD-IC family P-type ATPase</fullName>
    </submittedName>
</protein>
<dbReference type="GO" id="GO:0016887">
    <property type="term" value="F:ATP hydrolysis activity"/>
    <property type="evidence" value="ECO:0007669"/>
    <property type="project" value="InterPro"/>
</dbReference>
<keyword evidence="12 13" id="KW-0472">Membrane</keyword>
<comment type="subcellular location">
    <subcellularLocation>
        <location evidence="1">Endomembrane system</location>
        <topology evidence="1">Multi-pass membrane protein</topology>
    </subcellularLocation>
</comment>
<keyword evidence="11" id="KW-0406">Ion transport</keyword>
<dbReference type="Gene3D" id="1.20.1110.10">
    <property type="entry name" value="Calcium-transporting ATPase, transmembrane domain"/>
    <property type="match status" value="1"/>
</dbReference>
<feature type="transmembrane region" description="Helical" evidence="13">
    <location>
        <begin position="742"/>
        <end position="766"/>
    </location>
</feature>
<dbReference type="SFLD" id="SFLDS00003">
    <property type="entry name" value="Haloacid_Dehalogenase"/>
    <property type="match status" value="1"/>
</dbReference>
<dbReference type="InterPro" id="IPR018303">
    <property type="entry name" value="ATPase_P-typ_P_site"/>
</dbReference>
<feature type="transmembrane region" description="Helical" evidence="13">
    <location>
        <begin position="1500"/>
        <end position="1518"/>
    </location>
</feature>
<dbReference type="SMART" id="SM00831">
    <property type="entry name" value="Cation_ATPase_N"/>
    <property type="match status" value="1"/>
</dbReference>
<dbReference type="GO" id="GO:1902600">
    <property type="term" value="P:proton transmembrane transport"/>
    <property type="evidence" value="ECO:0007669"/>
    <property type="project" value="TreeGrafter"/>
</dbReference>
<organism evidence="15 16">
    <name type="scientific">Paenibacillus cremeus</name>
    <dbReference type="NCBI Taxonomy" id="2163881"/>
    <lineage>
        <taxon>Bacteria</taxon>
        <taxon>Bacillati</taxon>
        <taxon>Bacillota</taxon>
        <taxon>Bacilli</taxon>
        <taxon>Bacillales</taxon>
        <taxon>Paenibacillaceae</taxon>
        <taxon>Paenibacillus</taxon>
    </lineage>
</organism>
<dbReference type="SFLD" id="SFLDG00002">
    <property type="entry name" value="C1.7:_P-type_atpase_like"/>
    <property type="match status" value="1"/>
</dbReference>
<name>A0A559KE74_9BACL</name>
<feature type="domain" description="Cation-transporting P-type ATPase N-terminal" evidence="14">
    <location>
        <begin position="675"/>
        <end position="749"/>
    </location>
</feature>
<dbReference type="NCBIfam" id="TIGR01494">
    <property type="entry name" value="ATPase_P-type"/>
    <property type="match status" value="3"/>
</dbReference>
<dbReference type="InterPro" id="IPR004014">
    <property type="entry name" value="ATPase_P-typ_cation-transptr_N"/>
</dbReference>
<dbReference type="Proteomes" id="UP000317036">
    <property type="component" value="Unassembled WGS sequence"/>
</dbReference>
<dbReference type="InterPro" id="IPR001757">
    <property type="entry name" value="P_typ_ATPase"/>
</dbReference>
<evidence type="ECO:0000256" key="2">
    <source>
        <dbReference type="ARBA" id="ARBA00005675"/>
    </source>
</evidence>
<keyword evidence="6" id="KW-0547">Nucleotide-binding</keyword>
<dbReference type="InterPro" id="IPR023214">
    <property type="entry name" value="HAD_sf"/>
</dbReference>
<proteinExistence type="inferred from homology"/>
<dbReference type="InterPro" id="IPR044492">
    <property type="entry name" value="P_typ_ATPase_HD_dom"/>
</dbReference>
<dbReference type="InterPro" id="IPR008250">
    <property type="entry name" value="ATPase_P-typ_transduc_dom_A_sf"/>
</dbReference>
<keyword evidence="3" id="KW-0813">Transport</keyword>
<dbReference type="PANTHER" id="PTHR43294">
    <property type="entry name" value="SODIUM/POTASSIUM-TRANSPORTING ATPASE SUBUNIT ALPHA"/>
    <property type="match status" value="1"/>
</dbReference>
<feature type="transmembrane region" description="Helical" evidence="13">
    <location>
        <begin position="1392"/>
        <end position="1415"/>
    </location>
</feature>
<dbReference type="Gene3D" id="3.40.1110.10">
    <property type="entry name" value="Calcium-transporting ATPase, cytoplasmic domain N"/>
    <property type="match status" value="2"/>
</dbReference>
<dbReference type="SUPFAM" id="SSF81665">
    <property type="entry name" value="Calcium ATPase, transmembrane domain M"/>
    <property type="match status" value="1"/>
</dbReference>
<dbReference type="Pfam" id="PF00689">
    <property type="entry name" value="Cation_ATPase_C"/>
    <property type="match status" value="1"/>
</dbReference>
<dbReference type="GO" id="GO:0005524">
    <property type="term" value="F:ATP binding"/>
    <property type="evidence" value="ECO:0007669"/>
    <property type="project" value="UniProtKB-KW"/>
</dbReference>
<dbReference type="SUPFAM" id="SSF81653">
    <property type="entry name" value="Calcium ATPase, transduction domain A"/>
    <property type="match status" value="1"/>
</dbReference>
<dbReference type="GO" id="GO:0012505">
    <property type="term" value="C:endomembrane system"/>
    <property type="evidence" value="ECO:0007669"/>
    <property type="project" value="UniProtKB-SubCell"/>
</dbReference>
<dbReference type="SUPFAM" id="SSF56784">
    <property type="entry name" value="HAD-like"/>
    <property type="match status" value="1"/>
</dbReference>
<keyword evidence="9" id="KW-1278">Translocase</keyword>
<dbReference type="GO" id="GO:0005391">
    <property type="term" value="F:P-type sodium:potassium-exchanging transporter activity"/>
    <property type="evidence" value="ECO:0007669"/>
    <property type="project" value="TreeGrafter"/>
</dbReference>
<dbReference type="InterPro" id="IPR006068">
    <property type="entry name" value="ATPase_P-typ_cation-transptr_C"/>
</dbReference>
<keyword evidence="10 13" id="KW-1133">Transmembrane helix</keyword>
<evidence type="ECO:0000256" key="7">
    <source>
        <dbReference type="ARBA" id="ARBA00022840"/>
    </source>
</evidence>
<dbReference type="RefSeq" id="WP_144845512.1">
    <property type="nucleotide sequence ID" value="NZ_VNJI01000008.1"/>
</dbReference>
<keyword evidence="5 13" id="KW-0812">Transmembrane</keyword>
<evidence type="ECO:0000313" key="15">
    <source>
        <dbReference type="EMBL" id="TVY10430.1"/>
    </source>
</evidence>
<evidence type="ECO:0000256" key="11">
    <source>
        <dbReference type="ARBA" id="ARBA00023065"/>
    </source>
</evidence>
<evidence type="ECO:0000256" key="3">
    <source>
        <dbReference type="ARBA" id="ARBA00022448"/>
    </source>
</evidence>
<evidence type="ECO:0000256" key="6">
    <source>
        <dbReference type="ARBA" id="ARBA00022741"/>
    </source>
</evidence>
<feature type="transmembrane region" description="Helical" evidence="13">
    <location>
        <begin position="957"/>
        <end position="974"/>
    </location>
</feature>
<keyword evidence="16" id="KW-1185">Reference proteome</keyword>
<evidence type="ECO:0000256" key="9">
    <source>
        <dbReference type="ARBA" id="ARBA00022967"/>
    </source>
</evidence>
<comment type="caution">
    <text evidence="15">The sequence shown here is derived from an EMBL/GenBank/DDBJ whole genome shotgun (WGS) entry which is preliminary data.</text>
</comment>
<feature type="transmembrane region" description="Helical" evidence="13">
    <location>
        <begin position="1365"/>
        <end position="1386"/>
    </location>
</feature>
<dbReference type="PRINTS" id="PR00119">
    <property type="entry name" value="CATATPASE"/>
</dbReference>
<dbReference type="PROSITE" id="PS00154">
    <property type="entry name" value="ATPASE_E1_E2"/>
    <property type="match status" value="1"/>
</dbReference>
<dbReference type="GO" id="GO:1990573">
    <property type="term" value="P:potassium ion import across plasma membrane"/>
    <property type="evidence" value="ECO:0007669"/>
    <property type="project" value="TreeGrafter"/>
</dbReference>
<dbReference type="GO" id="GO:0036376">
    <property type="term" value="P:sodium ion export across plasma membrane"/>
    <property type="evidence" value="ECO:0007669"/>
    <property type="project" value="TreeGrafter"/>
</dbReference>
<dbReference type="SFLD" id="SFLDF00027">
    <property type="entry name" value="p-type_atpase"/>
    <property type="match status" value="1"/>
</dbReference>
<dbReference type="GO" id="GO:0030007">
    <property type="term" value="P:intracellular potassium ion homeostasis"/>
    <property type="evidence" value="ECO:0007669"/>
    <property type="project" value="TreeGrafter"/>
</dbReference>
<evidence type="ECO:0000256" key="10">
    <source>
        <dbReference type="ARBA" id="ARBA00022989"/>
    </source>
</evidence>
<dbReference type="InterPro" id="IPR050510">
    <property type="entry name" value="Cation_transp_ATPase_P-type"/>
</dbReference>
<dbReference type="Pfam" id="PF00122">
    <property type="entry name" value="E1-E2_ATPase"/>
    <property type="match status" value="1"/>
</dbReference>
<reference evidence="15 16" key="1">
    <citation type="submission" date="2019-07" db="EMBL/GenBank/DDBJ databases">
        <authorList>
            <person name="Kim J."/>
        </authorList>
    </citation>
    <scope>NUCLEOTIDE SEQUENCE [LARGE SCALE GENOMIC DNA]</scope>
    <source>
        <strain evidence="15 16">JC52</strain>
    </source>
</reference>
<dbReference type="Pfam" id="PF13246">
    <property type="entry name" value="Cation_ATPase"/>
    <property type="match status" value="1"/>
</dbReference>
<keyword evidence="4" id="KW-0597">Phosphoprotein</keyword>
<dbReference type="Pfam" id="PF00690">
    <property type="entry name" value="Cation_ATPase_N"/>
    <property type="match status" value="1"/>
</dbReference>
<evidence type="ECO:0000256" key="12">
    <source>
        <dbReference type="ARBA" id="ARBA00023136"/>
    </source>
</evidence>
<gene>
    <name evidence="15" type="ORF">FPZ49_08525</name>
</gene>
<keyword evidence="7" id="KW-0067">ATP-binding</keyword>
<dbReference type="FunFam" id="2.70.150.10:FF:000160">
    <property type="entry name" value="Sarcoplasmic/endoplasmic reticulum calcium ATPase 1"/>
    <property type="match status" value="1"/>
</dbReference>
<dbReference type="PRINTS" id="PR00120">
    <property type="entry name" value="HATPASE"/>
</dbReference>
<dbReference type="Gene3D" id="3.40.50.1000">
    <property type="entry name" value="HAD superfamily/HAD-like"/>
    <property type="match status" value="2"/>
</dbReference>
<dbReference type="GO" id="GO:0005886">
    <property type="term" value="C:plasma membrane"/>
    <property type="evidence" value="ECO:0007669"/>
    <property type="project" value="TreeGrafter"/>
</dbReference>
<sequence length="1573" mass="170193">MTDLQYRDRYIRMLPGRIRIEFIGLLHSKQTAQVLIQAFSSMKGVTKAEPCSTTGRILIVFDETIVSSRAILLQLEQLEQQQTSTSPVGTDELRTSSNDLPPAIVHALEGDSAIMEAAVAVEEAAEDRGKLRQTEPVTSAPLTDLPVSLREIPKGVTPRSASPPRVPLPLAVAMGGLVVLGVKQLIFGRSALARSPAPFYLSGLVSVVTGYPFFRRGFGRMTTENKLNPDLFLGAAALGLAFVRENLVVLGAISILQYVNWKRSQAHLTDSAAEALPAEIVNYSEKAAKWGLFAAGATSLITRDPLRGIAVLLAANPRPATLPGRTAWQQAELTTRAAQADLPSQGSLSQLVRTKTILLHDTSAFVRSDLQELECVSHEDDPDKVICIAASLVEKSSHPWKDAIVAKAKQSCRTMRRAFHMEEQPGGIQGTIHTTTYHIGNLAYSRSHTVPFESYYLEAKRMESKGYDVLFVAKETSQGMQCLGILCHAQQEDKERTELLTRLRNQQFKLAVLHNSGSASHHQLEQLGMDTTWLDLHESEAIERIAVWHQQGEDVLLVTDADADSDSSIRYMLDAGVPSVTFNRLETVLKTRSSAKKIEATVQEHFQLTKRWNMVGSVLAAFGTLSAPIVNLIADAMSLLFLSRSQRIAQAAFPRSTLPKTAAHLEVASAAEAAAWHGMPWERASQDLGVDHLKGLTSAQATEIRSRFGLNELEKKKSEPWLVAYLGQFKEFTTLVLLGTSVLALFTGGIFDGLAMGAVLLANAAIGTMQERKAEKVVDSLTQFQPPQNLVIRDGKESILSAEELVPGDVVILEPGDRVPADIRLIRSWNLETNESALTGESVPVPKQEAPVLSDCPLSERSNMLYMGTDVTRGKALGLVVQTGMNTEIGHLTALLKTKGKTTTPLQDKVTSISKTFVKFALIAGIIVFAAGLIRGVPLTQMITTSITLAASAIPEGLPVTITIALSAGIFRMAKKNALIRKLSALETLGRTTIICSDKTGTLTKNEMTVKEIRANTHAWHVTGNGYDPDGAIVGASGAAAGFQPELERILLISSLCNNSKVEQKDNQWTIQGDPTEGALQVMAYKGGIYPDRMTGWHRGAEVPFDSGKGKMSVVCRDTASGNACYVFSKGSVEAILRHSSRYQKEGQVYPLTDDLRAHIAKQTDALAADALRVLGFAYRPLSSEENVEQMGLDERDMIFVGMAGMIDPPKTGVEQSILEAKALGVKPVMITGDHPITAIAIARQLRICDDTSAVLSGHELERMTDEELDQIVERITVFARMTPDHKLRIVKVLQRKGHIVTMTGDGVNDTPAIKQANVGIAMGRTGTEVSKGIADMVLKEDHFGSIVDGVKEGRTIISNIRKALGCLLTGNLAEILVTSAAVIAGMPIPLVPIQILLMNLLTDALPAMILAVNPGNKTKQTERIDIVDKELYQKVITKGLLLGVGSLGLFAFSLAAGQPVQVAQSIAFATLVAGQLIQTFSWRQEGTDETVRDWGKDRFLLGALGISWVALMAVLYVPPLARIFHTAPIALHHWGPILAVAASISWVSKPILRALAPSGRAVPSAAPAYAAA</sequence>
<evidence type="ECO:0000256" key="8">
    <source>
        <dbReference type="ARBA" id="ARBA00022842"/>
    </source>
</evidence>
<evidence type="ECO:0000256" key="4">
    <source>
        <dbReference type="ARBA" id="ARBA00022553"/>
    </source>
</evidence>
<dbReference type="SUPFAM" id="SSF81660">
    <property type="entry name" value="Metal cation-transporting ATPase, ATP-binding domain N"/>
    <property type="match status" value="2"/>
</dbReference>
<accession>A0A559KE74</accession>
<comment type="similarity">
    <text evidence="2">Belongs to the cation transport ATPase (P-type) (TC 3.A.3) family. Type IIA subfamily.</text>
</comment>
<dbReference type="EMBL" id="VNJI01000008">
    <property type="protein sequence ID" value="TVY10430.1"/>
    <property type="molecule type" value="Genomic_DNA"/>
</dbReference>
<evidence type="ECO:0000313" key="16">
    <source>
        <dbReference type="Proteomes" id="UP000317036"/>
    </source>
</evidence>
<evidence type="ECO:0000256" key="13">
    <source>
        <dbReference type="SAM" id="Phobius"/>
    </source>
</evidence>
<feature type="transmembrane region" description="Helical" evidence="13">
    <location>
        <begin position="1436"/>
        <end position="1457"/>
    </location>
</feature>
<dbReference type="GO" id="GO:0006883">
    <property type="term" value="P:intracellular sodium ion homeostasis"/>
    <property type="evidence" value="ECO:0007669"/>
    <property type="project" value="TreeGrafter"/>
</dbReference>
<dbReference type="OrthoDB" id="9760364at2"/>
<feature type="transmembrane region" description="Helical" evidence="13">
    <location>
        <begin position="1463"/>
        <end position="1479"/>
    </location>
</feature>
<dbReference type="InterPro" id="IPR036412">
    <property type="entry name" value="HAD-like_sf"/>
</dbReference>
<dbReference type="InterPro" id="IPR059000">
    <property type="entry name" value="ATPase_P-type_domA"/>
</dbReference>
<dbReference type="PANTHER" id="PTHR43294:SF20">
    <property type="entry name" value="P-TYPE ATPASE"/>
    <property type="match status" value="1"/>
</dbReference>
<dbReference type="InterPro" id="IPR023299">
    <property type="entry name" value="ATPase_P-typ_cyto_dom_N"/>
</dbReference>
<evidence type="ECO:0000256" key="5">
    <source>
        <dbReference type="ARBA" id="ARBA00022692"/>
    </source>
</evidence>
<evidence type="ECO:0000259" key="14">
    <source>
        <dbReference type="SMART" id="SM00831"/>
    </source>
</evidence>
<keyword evidence="8" id="KW-0460">Magnesium</keyword>